<dbReference type="Gene3D" id="3.40.50.300">
    <property type="entry name" value="P-loop containing nucleotide triphosphate hydrolases"/>
    <property type="match status" value="1"/>
</dbReference>
<evidence type="ECO:0000313" key="4">
    <source>
        <dbReference type="EMBL" id="CAD8701117.1"/>
    </source>
</evidence>
<proteinExistence type="predicted"/>
<keyword evidence="3" id="KW-0732">Signal</keyword>
<feature type="region of interest" description="Disordered" evidence="1">
    <location>
        <begin position="34"/>
        <end position="77"/>
    </location>
</feature>
<feature type="transmembrane region" description="Helical" evidence="2">
    <location>
        <begin position="325"/>
        <end position="343"/>
    </location>
</feature>
<evidence type="ECO:0000256" key="2">
    <source>
        <dbReference type="SAM" id="Phobius"/>
    </source>
</evidence>
<keyword evidence="2" id="KW-0812">Transmembrane</keyword>
<organism evidence="4">
    <name type="scientific">Mantoniella antarctica</name>
    <dbReference type="NCBI Taxonomy" id="81844"/>
    <lineage>
        <taxon>Eukaryota</taxon>
        <taxon>Viridiplantae</taxon>
        <taxon>Chlorophyta</taxon>
        <taxon>Mamiellophyceae</taxon>
        <taxon>Mamiellales</taxon>
        <taxon>Mamiellaceae</taxon>
        <taxon>Mantoniella</taxon>
    </lineage>
</organism>
<feature type="compositionally biased region" description="Pro residues" evidence="1">
    <location>
        <begin position="45"/>
        <end position="55"/>
    </location>
</feature>
<dbReference type="InterPro" id="IPR040632">
    <property type="entry name" value="Sulfotransfer_4"/>
</dbReference>
<keyword evidence="2" id="KW-1133">Transmembrane helix</keyword>
<feature type="chain" id="PRO_5030775466" evidence="3">
    <location>
        <begin position="21"/>
        <end position="359"/>
    </location>
</feature>
<gene>
    <name evidence="4" type="ORF">MANT1106_LOCUS3799</name>
</gene>
<dbReference type="EMBL" id="HBFC01006759">
    <property type="protein sequence ID" value="CAD8701117.1"/>
    <property type="molecule type" value="Transcribed_RNA"/>
</dbReference>
<evidence type="ECO:0000256" key="3">
    <source>
        <dbReference type="SAM" id="SignalP"/>
    </source>
</evidence>
<accession>A0A7S0SBB9</accession>
<sequence length="359" mass="38750">MVMRGAVLVFLMALAASARAGRDHPVKAALGATMNPDGTVSDTPVPVPAPVPDAPAPAADVPAPTTTTAPAPDADDTLDAAPPALAALVTDRRRTFSVGLDPDAEQTAAEWFQSLGYRTLTGDMRYTKGYWGGTVIENDARMSVSFCTATSDVSLLSGYDFVNWLPVPSVYDSLVLDFPDAKFILFETPVDLWMKRIEAKALASQVLGEECGCVGVDAVRSPAAECGDDTHHYCDIYPCLWERTFSTWAVDSLAWREAYINHVAKVKTTIPSQRLLVVPMLGEQNPVAIAKALGTFLALTTTPDDFAATHPFEPHVMSLGREHRWSIVLFVLVGFLGLALLFMPNPWAGGLGGYHEYQH</sequence>
<protein>
    <submittedName>
        <fullName evidence="4">Uncharacterized protein</fullName>
    </submittedName>
</protein>
<name>A0A7S0SBB9_9CHLO</name>
<dbReference type="InterPro" id="IPR027417">
    <property type="entry name" value="P-loop_NTPase"/>
</dbReference>
<dbReference type="AlphaFoldDB" id="A0A7S0SBB9"/>
<reference evidence="4" key="1">
    <citation type="submission" date="2021-01" db="EMBL/GenBank/DDBJ databases">
        <authorList>
            <person name="Corre E."/>
            <person name="Pelletier E."/>
            <person name="Niang G."/>
            <person name="Scheremetjew M."/>
            <person name="Finn R."/>
            <person name="Kale V."/>
            <person name="Holt S."/>
            <person name="Cochrane G."/>
            <person name="Meng A."/>
            <person name="Brown T."/>
            <person name="Cohen L."/>
        </authorList>
    </citation>
    <scope>NUCLEOTIDE SEQUENCE</scope>
    <source>
        <strain evidence="4">SL-175</strain>
    </source>
</reference>
<evidence type="ECO:0000256" key="1">
    <source>
        <dbReference type="SAM" id="MobiDB-lite"/>
    </source>
</evidence>
<feature type="compositionally biased region" description="Low complexity" evidence="1">
    <location>
        <begin position="56"/>
        <end position="72"/>
    </location>
</feature>
<feature type="signal peptide" evidence="3">
    <location>
        <begin position="1"/>
        <end position="20"/>
    </location>
</feature>
<keyword evidence="2" id="KW-0472">Membrane</keyword>
<dbReference type="Pfam" id="PF17784">
    <property type="entry name" value="Sulfotransfer_4"/>
    <property type="match status" value="1"/>
</dbReference>